<accession>A0A1S1Q2Y3</accession>
<sequence>MSGGFPVTRTARGIRASHEIVERALELSRADGAVVIASETSTVNLRWANNTLTTNGAARDRSVTVISIVGRSFGVRTTSTVDGPGAARVAGDTGGSGGSGGPAAGDAGAAGDLAGLEALVRASEAAARESDDAEDYSDLLPPTAAALASRSFTDPAERTSSAVFTAFARDLAKIFESARAENRRLFGFAEHDLTTTWLGTSTGLRLRHSQPTGSVEWNAKSSAPGGSVWHGQSTHDFTDVDVAATDAQLRARLAWCNRSLDLPAGRYETLLPPSAVADLMVNLYWSAAGRDAAEGRTVFSRAGGGTRVGESIGPAGLRLWSDPGAADLATTPFVTATGASATSSVFDNGLPLGPTDWILDGRLNALVQTRASARTTGPSADGSASPGGAGGSAAVTPFVNNLLLDGGGTASLEDMIASTGRGLLLTCLWYIREVDPEVLLLTGLTRDGVFLVENGEVVGAVNNFRFNESPVDLLGRAAQISATERTLPREWADWFTLARMPALRIPDFNMSSVSPAS</sequence>
<evidence type="ECO:0000259" key="1">
    <source>
        <dbReference type="Pfam" id="PF19289"/>
    </source>
</evidence>
<comment type="caution">
    <text evidence="2">The sequence shown here is derived from an EMBL/GenBank/DDBJ whole genome shotgun (WGS) entry which is preliminary data.</text>
</comment>
<dbReference type="InterPro" id="IPR035068">
    <property type="entry name" value="TldD/PmbA_N"/>
</dbReference>
<organism evidence="2 3">
    <name type="scientific">Parafrankia colletiae</name>
    <dbReference type="NCBI Taxonomy" id="573497"/>
    <lineage>
        <taxon>Bacteria</taxon>
        <taxon>Bacillati</taxon>
        <taxon>Actinomycetota</taxon>
        <taxon>Actinomycetes</taxon>
        <taxon>Frankiales</taxon>
        <taxon>Frankiaceae</taxon>
        <taxon>Parafrankia</taxon>
    </lineage>
</organism>
<name>A0A1S1Q2Y3_9ACTN</name>
<reference evidence="3" key="1">
    <citation type="submission" date="2016-07" db="EMBL/GenBank/DDBJ databases">
        <title>Sequence Frankia sp. strain CcI1.17.</title>
        <authorList>
            <person name="Ghodhbane-Gtari F."/>
            <person name="Swanson E."/>
            <person name="Gueddou A."/>
            <person name="Morris K."/>
            <person name="Hezbri K."/>
            <person name="Ktari A."/>
            <person name="Nouioui I."/>
            <person name="Abebe-Akele F."/>
            <person name="Simpson S."/>
            <person name="Thomas K."/>
            <person name="Gtari M."/>
            <person name="Tisa L.S."/>
            <person name="Hurst S."/>
        </authorList>
    </citation>
    <scope>NUCLEOTIDE SEQUENCE [LARGE SCALE GENOMIC DNA]</scope>
    <source>
        <strain evidence="3">Cc1.17</strain>
    </source>
</reference>
<gene>
    <name evidence="2" type="ORF">CC117_07710</name>
</gene>
<dbReference type="Gene3D" id="3.30.2290.10">
    <property type="entry name" value="PmbA/TldD superfamily"/>
    <property type="match status" value="1"/>
</dbReference>
<evidence type="ECO:0000313" key="3">
    <source>
        <dbReference type="Proteomes" id="UP000179627"/>
    </source>
</evidence>
<dbReference type="Proteomes" id="UP000179627">
    <property type="component" value="Unassembled WGS sequence"/>
</dbReference>
<dbReference type="OrthoDB" id="9763230at2"/>
<dbReference type="PANTHER" id="PTHR43666">
    <property type="entry name" value="TLDD PROTEIN"/>
    <property type="match status" value="1"/>
</dbReference>
<dbReference type="GO" id="GO:0008237">
    <property type="term" value="F:metallopeptidase activity"/>
    <property type="evidence" value="ECO:0007669"/>
    <property type="project" value="InterPro"/>
</dbReference>
<dbReference type="AlphaFoldDB" id="A0A1S1Q2Y3"/>
<proteinExistence type="predicted"/>
<dbReference type="InterPro" id="IPR036059">
    <property type="entry name" value="TldD/PmbA_sf"/>
</dbReference>
<dbReference type="GO" id="GO:0006508">
    <property type="term" value="P:proteolysis"/>
    <property type="evidence" value="ECO:0007669"/>
    <property type="project" value="InterPro"/>
</dbReference>
<dbReference type="InterPro" id="IPR045569">
    <property type="entry name" value="Metalloprtase-TldD/E_C"/>
</dbReference>
<dbReference type="Pfam" id="PF19289">
    <property type="entry name" value="PmbA_TldD_3rd"/>
    <property type="match status" value="1"/>
</dbReference>
<dbReference type="SUPFAM" id="SSF111283">
    <property type="entry name" value="Putative modulator of DNA gyrase, PmbA/TldD"/>
    <property type="match status" value="1"/>
</dbReference>
<protein>
    <submittedName>
        <fullName evidence="2">Peptidase</fullName>
    </submittedName>
</protein>
<dbReference type="RefSeq" id="WP_071090726.1">
    <property type="nucleotide sequence ID" value="NZ_MBLM01000163.1"/>
</dbReference>
<dbReference type="PANTHER" id="PTHR43666:SF1">
    <property type="entry name" value="CONSERVED PROTEIN"/>
    <property type="match status" value="1"/>
</dbReference>
<evidence type="ECO:0000313" key="2">
    <source>
        <dbReference type="EMBL" id="OHV29253.1"/>
    </source>
</evidence>
<keyword evidence="3" id="KW-1185">Reference proteome</keyword>
<dbReference type="EMBL" id="MBLM01000163">
    <property type="protein sequence ID" value="OHV29253.1"/>
    <property type="molecule type" value="Genomic_DNA"/>
</dbReference>
<feature type="domain" description="Metalloprotease TldD/E C-terminal" evidence="1">
    <location>
        <begin position="265"/>
        <end position="511"/>
    </location>
</feature>